<evidence type="ECO:0000313" key="3">
    <source>
        <dbReference type="Proteomes" id="UP000618579"/>
    </source>
</evidence>
<name>A0ABX1ZM80_9BACL</name>
<protein>
    <submittedName>
        <fullName evidence="2">Uncharacterized protein</fullName>
    </submittedName>
</protein>
<dbReference type="EMBL" id="WHNZ01000022">
    <property type="protein sequence ID" value="NOV00668.1"/>
    <property type="molecule type" value="Genomic_DNA"/>
</dbReference>
<keyword evidence="3" id="KW-1185">Reference proteome</keyword>
<accession>A0ABX1ZM80</accession>
<sequence length="76" mass="9032">MEEKIINFDEEVNPLQRENELLRQNVESQSRRIKDLESINNGFMKITKQQREAHNELSRETQILSGKITGKHNKRI</sequence>
<evidence type="ECO:0000313" key="2">
    <source>
        <dbReference type="EMBL" id="NOV00668.1"/>
    </source>
</evidence>
<comment type="caution">
    <text evidence="2">The sequence shown here is derived from an EMBL/GenBank/DDBJ whole genome shotgun (WGS) entry which is preliminary data.</text>
</comment>
<proteinExistence type="predicted"/>
<gene>
    <name evidence="2" type="ORF">GC097_11645</name>
</gene>
<dbReference type="RefSeq" id="WP_171683497.1">
    <property type="nucleotide sequence ID" value="NZ_WHNZ01000022.1"/>
</dbReference>
<reference evidence="2 3" key="1">
    <citation type="submission" date="2019-10" db="EMBL/GenBank/DDBJ databases">
        <title>Description of Paenibacillus pedi sp. nov.</title>
        <authorList>
            <person name="Carlier A."/>
            <person name="Qi S."/>
        </authorList>
    </citation>
    <scope>NUCLEOTIDE SEQUENCE [LARGE SCALE GENOMIC DNA]</scope>
    <source>
        <strain evidence="2 3">LMG 31457</strain>
    </source>
</reference>
<organism evidence="2 3">
    <name type="scientific">Paenibacillus planticolens</name>
    <dbReference type="NCBI Taxonomy" id="2654976"/>
    <lineage>
        <taxon>Bacteria</taxon>
        <taxon>Bacillati</taxon>
        <taxon>Bacillota</taxon>
        <taxon>Bacilli</taxon>
        <taxon>Bacillales</taxon>
        <taxon>Paenibacillaceae</taxon>
        <taxon>Paenibacillus</taxon>
    </lineage>
</organism>
<dbReference type="Proteomes" id="UP000618579">
    <property type="component" value="Unassembled WGS sequence"/>
</dbReference>
<evidence type="ECO:0000256" key="1">
    <source>
        <dbReference type="SAM" id="MobiDB-lite"/>
    </source>
</evidence>
<feature type="region of interest" description="Disordered" evidence="1">
    <location>
        <begin position="52"/>
        <end position="76"/>
    </location>
</feature>